<keyword evidence="4" id="KW-0312">Gluconeogenesis</keyword>
<dbReference type="EMBL" id="RXIH01000001">
    <property type="protein sequence ID" value="RZN57830.1"/>
    <property type="molecule type" value="Genomic_DNA"/>
</dbReference>
<accession>A0A523BAJ4</accession>
<dbReference type="Proteomes" id="UP000317265">
    <property type="component" value="Unassembled WGS sequence"/>
</dbReference>
<evidence type="ECO:0000313" key="8">
    <source>
        <dbReference type="EMBL" id="RZN57830.1"/>
    </source>
</evidence>
<dbReference type="CDD" id="cd02218">
    <property type="entry name" value="cupin_PGI"/>
    <property type="match status" value="1"/>
</dbReference>
<dbReference type="GO" id="GO:0006096">
    <property type="term" value="P:glycolytic process"/>
    <property type="evidence" value="ECO:0007669"/>
    <property type="project" value="UniProtKB-UniPathway"/>
</dbReference>
<evidence type="ECO:0000313" key="9">
    <source>
        <dbReference type="EMBL" id="TDA37938.1"/>
    </source>
</evidence>
<evidence type="ECO:0000256" key="1">
    <source>
        <dbReference type="ARBA" id="ARBA00004926"/>
    </source>
</evidence>
<sequence>MISIFTSFGTLKVDNDLSLSINDKRLIPQFRTLNDIFPVLYSTENINIPRSTPLYAMYRGVCNKKDEGIFLQRKIRFDITIMSNINIGKEWNKTLGHYHPIAENNLSYPELYQVLYGKATFLLQKKIDNEIIDFVIAEVKQGEALLIPPNYGHVTVNSSDEILIMANLVSSIFQSLYEDYIRHKGAAYYLLIDGSLIPNPNYEKIAKPRFSYKRFPISKDIYSDFISCPSCFNFLNHPSLISDFSI</sequence>
<name>A0A523BAJ4_9CREN</name>
<dbReference type="GO" id="GO:0005737">
    <property type="term" value="C:cytoplasm"/>
    <property type="evidence" value="ECO:0007669"/>
    <property type="project" value="InterPro"/>
</dbReference>
<gene>
    <name evidence="9" type="ORF">DSO09_05375</name>
    <name evidence="8" type="ORF">EF809_00010</name>
</gene>
<reference evidence="9 11" key="1">
    <citation type="journal article" date="2019" name="Nat. Microbiol.">
        <title>Expanding anaerobic alkane metabolism in the domain of Archaea.</title>
        <authorList>
            <person name="Wang Y."/>
            <person name="Wegener G."/>
            <person name="Hou J."/>
            <person name="Wang F."/>
            <person name="Xiao X."/>
        </authorList>
    </citation>
    <scope>NUCLEOTIDE SEQUENCE [LARGE SCALE GENOMIC DNA]</scope>
    <source>
        <strain evidence="9">WYZ-LMO11</strain>
    </source>
</reference>
<comment type="similarity">
    <text evidence="2">Belongs to the archaeal-type GPI family.</text>
</comment>
<dbReference type="EC" id="5.3.1.9" evidence="3"/>
<dbReference type="Gene3D" id="2.60.120.10">
    <property type="entry name" value="Jelly Rolls"/>
    <property type="match status" value="1"/>
</dbReference>
<dbReference type="Proteomes" id="UP000316080">
    <property type="component" value="Unassembled WGS sequence"/>
</dbReference>
<dbReference type="InterPro" id="IPR014710">
    <property type="entry name" value="RmlC-like_jellyroll"/>
</dbReference>
<dbReference type="GO" id="GO:0006094">
    <property type="term" value="P:gluconeogenesis"/>
    <property type="evidence" value="ECO:0007669"/>
    <property type="project" value="UniProtKB-KW"/>
</dbReference>
<dbReference type="InterPro" id="IPR010551">
    <property type="entry name" value="G6P_isomerase_prok"/>
</dbReference>
<dbReference type="GO" id="GO:0004347">
    <property type="term" value="F:glucose-6-phosphate isomerase activity"/>
    <property type="evidence" value="ECO:0007669"/>
    <property type="project" value="UniProtKB-EC"/>
</dbReference>
<comment type="caution">
    <text evidence="9">The sequence shown here is derived from an EMBL/GenBank/DDBJ whole genome shotgun (WGS) entry which is preliminary data.</text>
</comment>
<evidence type="ECO:0000256" key="6">
    <source>
        <dbReference type="ARBA" id="ARBA00029321"/>
    </source>
</evidence>
<evidence type="ECO:0000256" key="4">
    <source>
        <dbReference type="ARBA" id="ARBA00022432"/>
    </source>
</evidence>
<proteinExistence type="inferred from homology"/>
<feature type="domain" description="Glucose-6-phosphate isomerase prokaryote" evidence="7">
    <location>
        <begin position="47"/>
        <end position="203"/>
    </location>
</feature>
<evidence type="ECO:0000256" key="5">
    <source>
        <dbReference type="ARBA" id="ARBA00023152"/>
    </source>
</evidence>
<protein>
    <recommendedName>
        <fullName evidence="3">glucose-6-phosphate isomerase</fullName>
        <ecNumber evidence="3">5.3.1.9</ecNumber>
    </recommendedName>
</protein>
<dbReference type="UniPathway" id="UPA00109">
    <property type="reaction ID" value="UER00181"/>
</dbReference>
<dbReference type="InterPro" id="IPR011051">
    <property type="entry name" value="RmlC_Cupin_sf"/>
</dbReference>
<organism evidence="9 11">
    <name type="scientific">Thermoproteota archaeon</name>
    <dbReference type="NCBI Taxonomy" id="2056631"/>
    <lineage>
        <taxon>Archaea</taxon>
        <taxon>Thermoproteota</taxon>
    </lineage>
</organism>
<evidence type="ECO:0000313" key="10">
    <source>
        <dbReference type="Proteomes" id="UP000316080"/>
    </source>
</evidence>
<evidence type="ECO:0000256" key="2">
    <source>
        <dbReference type="ARBA" id="ARBA00006542"/>
    </source>
</evidence>
<dbReference type="Pfam" id="PF06560">
    <property type="entry name" value="GPI"/>
    <property type="match status" value="1"/>
</dbReference>
<dbReference type="AlphaFoldDB" id="A0A523BAJ4"/>
<keyword evidence="5" id="KW-0324">Glycolysis</keyword>
<evidence type="ECO:0000259" key="7">
    <source>
        <dbReference type="Pfam" id="PF06560"/>
    </source>
</evidence>
<evidence type="ECO:0000313" key="11">
    <source>
        <dbReference type="Proteomes" id="UP000317265"/>
    </source>
</evidence>
<comment type="pathway">
    <text evidence="1">Carbohydrate degradation; glycolysis; D-glyceraldehyde 3-phosphate and glycerone phosphate from D-glucose: step 2/4.</text>
</comment>
<reference evidence="8 10" key="2">
    <citation type="journal article" date="2019" name="Nat. Microbiol.">
        <title>Wide diversity of methane and short-chain alkane metabolisms in uncultured archaea.</title>
        <authorList>
            <person name="Borrel G."/>
            <person name="Adam P.S."/>
            <person name="McKay L.J."/>
            <person name="Chen L.X."/>
            <person name="Sierra-Garcia I.N."/>
            <person name="Sieber C.M."/>
            <person name="Letourneur Q."/>
            <person name="Ghozlane A."/>
            <person name="Andersen G.L."/>
            <person name="Li W.J."/>
            <person name="Hallam S.J."/>
            <person name="Muyzer G."/>
            <person name="de Oliveira V.M."/>
            <person name="Inskeep W.P."/>
            <person name="Banfield J.F."/>
            <person name="Gribaldo S."/>
        </authorList>
    </citation>
    <scope>NUCLEOTIDE SEQUENCE [LARGE SCALE GENOMIC DNA]</scope>
    <source>
        <strain evidence="8">Verst-YHS</strain>
    </source>
</reference>
<dbReference type="EMBL" id="QNVI01000061">
    <property type="protein sequence ID" value="TDA37938.1"/>
    <property type="molecule type" value="Genomic_DNA"/>
</dbReference>
<evidence type="ECO:0000256" key="3">
    <source>
        <dbReference type="ARBA" id="ARBA00011952"/>
    </source>
</evidence>
<comment type="catalytic activity">
    <reaction evidence="6">
        <text>alpha-D-glucose 6-phosphate = beta-D-fructose 6-phosphate</text>
        <dbReference type="Rhea" id="RHEA:11816"/>
        <dbReference type="ChEBI" id="CHEBI:57634"/>
        <dbReference type="ChEBI" id="CHEBI:58225"/>
        <dbReference type="EC" id="5.3.1.9"/>
    </reaction>
</comment>
<dbReference type="SUPFAM" id="SSF51182">
    <property type="entry name" value="RmlC-like cupins"/>
    <property type="match status" value="1"/>
</dbReference>